<dbReference type="Proteomes" id="UP000543836">
    <property type="component" value="Unassembled WGS sequence"/>
</dbReference>
<accession>A0A7W6ZYD2</accession>
<protein>
    <submittedName>
        <fullName evidence="1">DNA-binding CsgD family transcriptional regulator</fullName>
    </submittedName>
</protein>
<keyword evidence="1" id="KW-0238">DNA-binding</keyword>
<proteinExistence type="predicted"/>
<comment type="caution">
    <text evidence="1">The sequence shown here is derived from an EMBL/GenBank/DDBJ whole genome shotgun (WGS) entry which is preliminary data.</text>
</comment>
<evidence type="ECO:0000313" key="2">
    <source>
        <dbReference type="Proteomes" id="UP000543836"/>
    </source>
</evidence>
<dbReference type="RefSeq" id="WP_037136203.1">
    <property type="nucleotide sequence ID" value="NZ_JACIIG010000018.1"/>
</dbReference>
<evidence type="ECO:0000313" key="1">
    <source>
        <dbReference type="EMBL" id="MBB4571042.1"/>
    </source>
</evidence>
<dbReference type="AlphaFoldDB" id="A0A7W6ZYD2"/>
<dbReference type="InterPro" id="IPR036388">
    <property type="entry name" value="WH-like_DNA-bd_sf"/>
</dbReference>
<dbReference type="GO" id="GO:0003677">
    <property type="term" value="F:DNA binding"/>
    <property type="evidence" value="ECO:0007669"/>
    <property type="project" value="UniProtKB-KW"/>
</dbReference>
<dbReference type="OrthoDB" id="8378260at2"/>
<reference evidence="1 2" key="1">
    <citation type="submission" date="2020-08" db="EMBL/GenBank/DDBJ databases">
        <title>Genomic Encyclopedia of Type Strains, Phase IV (KMG-V): Genome sequencing to study the core and pangenomes of soil and plant-associated prokaryotes.</title>
        <authorList>
            <person name="Whitman W."/>
        </authorList>
    </citation>
    <scope>NUCLEOTIDE SEQUENCE [LARGE SCALE GENOMIC DNA]</scope>
    <source>
        <strain evidence="1 2">SEMIA 492</strain>
    </source>
</reference>
<dbReference type="GO" id="GO:0006355">
    <property type="term" value="P:regulation of DNA-templated transcription"/>
    <property type="evidence" value="ECO:0007669"/>
    <property type="project" value="InterPro"/>
</dbReference>
<name>A0A7W6ZYD2_9HYPH</name>
<dbReference type="InterPro" id="IPR016032">
    <property type="entry name" value="Sig_transdc_resp-reg_C-effctor"/>
</dbReference>
<dbReference type="EMBL" id="JACIIG010000018">
    <property type="protein sequence ID" value="MBB4571042.1"/>
    <property type="molecule type" value="Genomic_DNA"/>
</dbReference>
<organism evidence="1 2">
    <name type="scientific">Rhizobium leucaenae</name>
    <dbReference type="NCBI Taxonomy" id="29450"/>
    <lineage>
        <taxon>Bacteria</taxon>
        <taxon>Pseudomonadati</taxon>
        <taxon>Pseudomonadota</taxon>
        <taxon>Alphaproteobacteria</taxon>
        <taxon>Hyphomicrobiales</taxon>
        <taxon>Rhizobiaceae</taxon>
        <taxon>Rhizobium/Agrobacterium group</taxon>
        <taxon>Rhizobium</taxon>
    </lineage>
</organism>
<gene>
    <name evidence="1" type="ORF">GGE60_005199</name>
</gene>
<dbReference type="SUPFAM" id="SSF46894">
    <property type="entry name" value="C-terminal effector domain of the bipartite response regulators"/>
    <property type="match status" value="1"/>
</dbReference>
<dbReference type="Gene3D" id="1.10.10.10">
    <property type="entry name" value="Winged helix-like DNA-binding domain superfamily/Winged helix DNA-binding domain"/>
    <property type="match status" value="1"/>
</dbReference>
<dbReference type="GeneID" id="32525998"/>
<sequence>MKLTSVEAIYLRWISQGRSLAEIASIEQQPAEEIRQKLDAVCRRLGVTSIIEAVEKAKSTNII</sequence>
<keyword evidence="2" id="KW-1185">Reference proteome</keyword>